<name>A0A2P2JG77_RHIMU</name>
<dbReference type="AlphaFoldDB" id="A0A2P2JG77"/>
<reference evidence="1" key="1">
    <citation type="submission" date="2018-02" db="EMBL/GenBank/DDBJ databases">
        <title>Rhizophora mucronata_Transcriptome.</title>
        <authorList>
            <person name="Meera S.P."/>
            <person name="Sreeshan A."/>
            <person name="Augustine A."/>
        </authorList>
    </citation>
    <scope>NUCLEOTIDE SEQUENCE</scope>
    <source>
        <tissue evidence="1">Leaf</tissue>
    </source>
</reference>
<sequence length="216" mass="24585">MRRMLVVVSARGRGGNNRKPLQRGRDLSIEAIQAVQALKRTWSSVPNSPNLDHVLRSKFSRLLKFDMIAVLRELLRQNRCLLALKVFGMIRKEQWYKPQVSLYVDMATVLVSNGFLEQVELLMTYLKAERNLEPETEGFCSLLRTLMSFNLTDPGIVMECYDVIKALGCEPDRPTFKVLINGLELAGQSGASAIMRKDAQKYYGESLGFLHEEDEI</sequence>
<dbReference type="PANTHER" id="PTHR47594">
    <property type="entry name" value="PPR CONTAINING PLANT-LIKE PROTEIN"/>
    <property type="match status" value="1"/>
</dbReference>
<proteinExistence type="predicted"/>
<organism evidence="1">
    <name type="scientific">Rhizophora mucronata</name>
    <name type="common">Asiatic mangrove</name>
    <dbReference type="NCBI Taxonomy" id="61149"/>
    <lineage>
        <taxon>Eukaryota</taxon>
        <taxon>Viridiplantae</taxon>
        <taxon>Streptophyta</taxon>
        <taxon>Embryophyta</taxon>
        <taxon>Tracheophyta</taxon>
        <taxon>Spermatophyta</taxon>
        <taxon>Magnoliopsida</taxon>
        <taxon>eudicotyledons</taxon>
        <taxon>Gunneridae</taxon>
        <taxon>Pentapetalae</taxon>
        <taxon>rosids</taxon>
        <taxon>fabids</taxon>
        <taxon>Malpighiales</taxon>
        <taxon>Rhizophoraceae</taxon>
        <taxon>Rhizophora</taxon>
    </lineage>
</organism>
<dbReference type="InterPro" id="IPR011990">
    <property type="entry name" value="TPR-like_helical_dom_sf"/>
</dbReference>
<dbReference type="Gene3D" id="1.25.40.10">
    <property type="entry name" value="Tetratricopeptide repeat domain"/>
    <property type="match status" value="1"/>
</dbReference>
<dbReference type="PANTHER" id="PTHR47594:SF4">
    <property type="entry name" value="OS04G0475500 PROTEIN"/>
    <property type="match status" value="1"/>
</dbReference>
<dbReference type="GO" id="GO:0003723">
    <property type="term" value="F:RNA binding"/>
    <property type="evidence" value="ECO:0007669"/>
    <property type="project" value="InterPro"/>
</dbReference>
<dbReference type="EMBL" id="GGEC01011995">
    <property type="protein sequence ID" value="MBW92478.1"/>
    <property type="molecule type" value="Transcribed_RNA"/>
</dbReference>
<dbReference type="GO" id="GO:0009658">
    <property type="term" value="P:chloroplast organization"/>
    <property type="evidence" value="ECO:0007669"/>
    <property type="project" value="InterPro"/>
</dbReference>
<evidence type="ECO:0000313" key="1">
    <source>
        <dbReference type="EMBL" id="MBW92478.1"/>
    </source>
</evidence>
<dbReference type="GO" id="GO:0000373">
    <property type="term" value="P:Group II intron splicing"/>
    <property type="evidence" value="ECO:0007669"/>
    <property type="project" value="InterPro"/>
</dbReference>
<dbReference type="InterPro" id="IPR044190">
    <property type="entry name" value="THA8-like"/>
</dbReference>
<protein>
    <submittedName>
        <fullName evidence="1">Uncharacterized protein MANES_15G113700</fullName>
    </submittedName>
</protein>
<accession>A0A2P2JG77</accession>